<dbReference type="Pfam" id="PF13517">
    <property type="entry name" value="FG-GAP_3"/>
    <property type="match status" value="5"/>
</dbReference>
<dbReference type="OrthoDB" id="9816120at2"/>
<dbReference type="AlphaFoldDB" id="A0A1H9KKN3"/>
<dbReference type="STRING" id="478744.SAMN05444359_1219"/>
<keyword evidence="1" id="KW-0732">Signal</keyword>
<dbReference type="InterPro" id="IPR011519">
    <property type="entry name" value="UnbV_ASPIC"/>
</dbReference>
<feature type="domain" description="ASPIC/UnbV" evidence="2">
    <location>
        <begin position="538"/>
        <end position="604"/>
    </location>
</feature>
<dbReference type="InterPro" id="IPR028994">
    <property type="entry name" value="Integrin_alpha_N"/>
</dbReference>
<dbReference type="InterPro" id="IPR013517">
    <property type="entry name" value="FG-GAP"/>
</dbReference>
<dbReference type="Gene3D" id="2.130.10.130">
    <property type="entry name" value="Integrin alpha, N-terminal"/>
    <property type="match status" value="3"/>
</dbReference>
<dbReference type="SUPFAM" id="SSF69318">
    <property type="entry name" value="Integrin alpha N-terminal domain"/>
    <property type="match status" value="3"/>
</dbReference>
<reference evidence="4" key="1">
    <citation type="submission" date="2016-10" db="EMBL/GenBank/DDBJ databases">
        <authorList>
            <person name="Varghese N."/>
            <person name="Submissions S."/>
        </authorList>
    </citation>
    <scope>NUCLEOTIDE SEQUENCE [LARGE SCALE GENOMIC DNA]</scope>
    <source>
        <strain evidence="4">DSM 24740</strain>
    </source>
</reference>
<proteinExistence type="predicted"/>
<gene>
    <name evidence="3" type="ORF">SAMN05444359_1219</name>
</gene>
<keyword evidence="4" id="KW-1185">Reference proteome</keyword>
<evidence type="ECO:0000256" key="1">
    <source>
        <dbReference type="ARBA" id="ARBA00022729"/>
    </source>
</evidence>
<name>A0A1H9KKN3_9BACT</name>
<dbReference type="EMBL" id="FOFB01000021">
    <property type="protein sequence ID" value="SEQ99711.1"/>
    <property type="molecule type" value="Genomic_DNA"/>
</dbReference>
<dbReference type="InParanoid" id="A0A1H9KKN3"/>
<dbReference type="Proteomes" id="UP000199021">
    <property type="component" value="Unassembled WGS sequence"/>
</dbReference>
<dbReference type="Pfam" id="PF07593">
    <property type="entry name" value="UnbV_ASPIC"/>
    <property type="match status" value="1"/>
</dbReference>
<protein>
    <submittedName>
        <fullName evidence="3">Repeat domain-containing protein</fullName>
    </submittedName>
</protein>
<organism evidence="3 4">
    <name type="scientific">Neolewinella agarilytica</name>
    <dbReference type="NCBI Taxonomy" id="478744"/>
    <lineage>
        <taxon>Bacteria</taxon>
        <taxon>Pseudomonadati</taxon>
        <taxon>Bacteroidota</taxon>
        <taxon>Saprospiria</taxon>
        <taxon>Saprospirales</taxon>
        <taxon>Lewinellaceae</taxon>
        <taxon>Neolewinella</taxon>
    </lineage>
</organism>
<evidence type="ECO:0000313" key="4">
    <source>
        <dbReference type="Proteomes" id="UP000199021"/>
    </source>
</evidence>
<sequence>MRLVLRLGVLSVLLVFISCNGDESMVADTRKLFTSVSPASSGIDFQNELVETEESNYYKYMYSYIGGGVAAADFNQDGLEDLFFISNTFDNKLYINQGDFHFEDISQRAGIEKRPGFDAGVSVADVNNDGWLDIYITRGGWKSAGGAFANMLYINNGPMGDDGEITFSERAAEFGLADDNRSIQATFFDYDKDGDLDVYVSNTPDFEDRAAKTVNLVEARTAPETIALKGSDKLYRNNGKGHFEDASQEAGIFPDIGFGLNPQVGDLNNDGWLDIYVSNDFKIPDFAYLNNGDGTFREGRNELFKHISFNSMGGDIADVDNDGLTDVYTLDMNPDDYVRSKTTMGMTQQSRFEEMVRMDYHHQYMHNMLQINNGNGSFREVANLAGVANTDWSWSALLADFDLDGYNDVYVTNGVYRDVIDRDANNRILQELRNNPRKPSDKDFLEFTKMLPQQKLTNFFFRNKGDLTFDNVSYTWADSIPGYSNGAVYTDLDNDGDLDVVVNNINDPATILKNHAIEGGINRFLKVKLNGPEKNKMGVGATVNLFMEEGQIQTRQLINSRGFLSSVSNTLHFGVDDRASVKIEVVWMDGKTQSLEDVPTNQLVSLDYADAVTPVQSTIGPATVFERKEFDFAHTDPPYNDYQKQILLPGKLSQTGPAAASADVNGDGLEDIYLGGGHTQAGQLLLADPSGEFRKSATVAFEQDKRREDVAACFFDADNDGDQDLYVASGSYEFAPDSKMLIDRLYLNDGKGNFTKTSNRIPAFATAGAVVRSADFDNDGDMDLFVGNRVISGLYPYPPNSFLLINNGGTFSLAGEEITPGLRTIGMVTDAAWHDMDGDEDVELIVTGEWMGIEVFENDNGRLVKSENYSNLSSAKGWWNKILFADIDQDGDEDIIAGNLGLNSKFHASPDKPLHVYTKDFDYNGTADVFLAKYYKGAEVPVRGKTCTAQQLPHLAAKIPTYTEFASRDMEGILGPGIETALHYEATEFRSGIFVNEGGHFQFSPLPNSAQQSPVNSILYEDFDQDGQPDLLIAGNNHQPEIETTRYDAGIGQFFKGNRDGQLEAVPLSKSGFFTDKDVRNMLKTGDYIVVINNNSNHDLFELGAQQESR</sequence>
<evidence type="ECO:0000259" key="2">
    <source>
        <dbReference type="Pfam" id="PF07593"/>
    </source>
</evidence>
<accession>A0A1H9KKN3</accession>
<dbReference type="InterPro" id="IPR027039">
    <property type="entry name" value="Crtac1"/>
</dbReference>
<dbReference type="PROSITE" id="PS51257">
    <property type="entry name" value="PROKAR_LIPOPROTEIN"/>
    <property type="match status" value="1"/>
</dbReference>
<dbReference type="PANTHER" id="PTHR16026">
    <property type="entry name" value="CARTILAGE ACIDIC PROTEIN 1"/>
    <property type="match status" value="1"/>
</dbReference>
<evidence type="ECO:0000313" key="3">
    <source>
        <dbReference type="EMBL" id="SEQ99711.1"/>
    </source>
</evidence>
<dbReference type="RefSeq" id="WP_090170867.1">
    <property type="nucleotide sequence ID" value="NZ_FOFB01000021.1"/>
</dbReference>
<dbReference type="PANTHER" id="PTHR16026:SF0">
    <property type="entry name" value="CARTILAGE ACIDIC PROTEIN 1"/>
    <property type="match status" value="1"/>
</dbReference>